<name>A0A835DKD2_TETSI</name>
<dbReference type="AlphaFoldDB" id="A0A835DKD2"/>
<sequence length="136" mass="14340">MIVVLSLGSSDVYLAYLPLAHVFKLAAENIVVVQAVMLSNKIKKGSLGDTSILKPTLMAAVPAILDCVVPVILDRVVPAILDRVRGGVQKKVKEKGGSPLSTMVPPTLSSMGSLIIAITLRQGKGMDAKHGSKMHD</sequence>
<dbReference type="EMBL" id="JABCRI010000007">
    <property type="protein sequence ID" value="KAF8403279.1"/>
    <property type="molecule type" value="Genomic_DNA"/>
</dbReference>
<accession>A0A835DKD2</accession>
<gene>
    <name evidence="1" type="ORF">HHK36_011381</name>
</gene>
<dbReference type="Proteomes" id="UP000655225">
    <property type="component" value="Unassembled WGS sequence"/>
</dbReference>
<reference evidence="1 2" key="1">
    <citation type="submission" date="2020-04" db="EMBL/GenBank/DDBJ databases">
        <title>Plant Genome Project.</title>
        <authorList>
            <person name="Zhang R.-G."/>
        </authorList>
    </citation>
    <scope>NUCLEOTIDE SEQUENCE [LARGE SCALE GENOMIC DNA]</scope>
    <source>
        <strain evidence="1">YNK0</strain>
        <tissue evidence="1">Leaf</tissue>
    </source>
</reference>
<proteinExistence type="predicted"/>
<protein>
    <submittedName>
        <fullName evidence="1">Uncharacterized protein</fullName>
    </submittedName>
</protein>
<comment type="caution">
    <text evidence="1">The sequence shown here is derived from an EMBL/GenBank/DDBJ whole genome shotgun (WGS) entry which is preliminary data.</text>
</comment>
<evidence type="ECO:0000313" key="2">
    <source>
        <dbReference type="Proteomes" id="UP000655225"/>
    </source>
</evidence>
<dbReference type="OrthoDB" id="1029999at2759"/>
<keyword evidence="2" id="KW-1185">Reference proteome</keyword>
<evidence type="ECO:0000313" key="1">
    <source>
        <dbReference type="EMBL" id="KAF8403279.1"/>
    </source>
</evidence>
<organism evidence="1 2">
    <name type="scientific">Tetracentron sinense</name>
    <name type="common">Spur-leaf</name>
    <dbReference type="NCBI Taxonomy" id="13715"/>
    <lineage>
        <taxon>Eukaryota</taxon>
        <taxon>Viridiplantae</taxon>
        <taxon>Streptophyta</taxon>
        <taxon>Embryophyta</taxon>
        <taxon>Tracheophyta</taxon>
        <taxon>Spermatophyta</taxon>
        <taxon>Magnoliopsida</taxon>
        <taxon>Trochodendrales</taxon>
        <taxon>Trochodendraceae</taxon>
        <taxon>Tetracentron</taxon>
    </lineage>
</organism>